<feature type="region of interest" description="Disordered" evidence="1">
    <location>
        <begin position="49"/>
        <end position="149"/>
    </location>
</feature>
<feature type="compositionally biased region" description="Low complexity" evidence="1">
    <location>
        <begin position="49"/>
        <end position="65"/>
    </location>
</feature>
<evidence type="ECO:0000256" key="1">
    <source>
        <dbReference type="SAM" id="MobiDB-lite"/>
    </source>
</evidence>
<evidence type="ECO:0000313" key="4">
    <source>
        <dbReference type="Proteomes" id="UP000008743"/>
    </source>
</evidence>
<dbReference type="OrthoDB" id="272703at2759"/>
<keyword evidence="4" id="KW-1185">Reference proteome</keyword>
<protein>
    <recommendedName>
        <fullName evidence="2">DUF4326 domain-containing protein</fullName>
    </recommendedName>
</protein>
<proteinExistence type="predicted"/>
<feature type="compositionally biased region" description="Low complexity" evidence="1">
    <location>
        <begin position="105"/>
        <end position="148"/>
    </location>
</feature>
<sequence>MQVSRKPRSQNRPANPPAAAVNSPAAAVNPPAVAAAPAPAHPAAAPVLPVAAQTSSSATAPQRTAGAWSSPKSFAQIVGASQSTPPAPKEHQQPSAAPQKNSRDALTSSPATTNAATASTSAAAASSSGNNATLASSSASPSASPTTTKKLQIVNLKRGMGTIGTATYPTIETWLADPSNAYVGRKTYVTPHTPFGNPFKVNHEGERARRIEMYREHLLTTPGLLELAKAELRGKNLGCWCHPLACHSDVLMELVNQD</sequence>
<gene>
    <name evidence="3" type="ORF">CAOG_008679</name>
</gene>
<feature type="region of interest" description="Disordered" evidence="1">
    <location>
        <begin position="1"/>
        <end position="24"/>
    </location>
</feature>
<dbReference type="AlphaFoldDB" id="A0A0D2VP90"/>
<reference evidence="4" key="1">
    <citation type="submission" date="2011-02" db="EMBL/GenBank/DDBJ databases">
        <title>The Genome Sequence of Capsaspora owczarzaki ATCC 30864.</title>
        <authorList>
            <person name="Russ C."/>
            <person name="Cuomo C."/>
            <person name="Burger G."/>
            <person name="Gray M.W."/>
            <person name="Holland P.W.H."/>
            <person name="King N."/>
            <person name="Lang F.B.F."/>
            <person name="Roger A.J."/>
            <person name="Ruiz-Trillo I."/>
            <person name="Young S.K."/>
            <person name="Zeng Q."/>
            <person name="Gargeya S."/>
            <person name="Alvarado L."/>
            <person name="Berlin A."/>
            <person name="Chapman S.B."/>
            <person name="Chen Z."/>
            <person name="Freedman E."/>
            <person name="Gellesch M."/>
            <person name="Goldberg J."/>
            <person name="Griggs A."/>
            <person name="Gujja S."/>
            <person name="Heilman E."/>
            <person name="Heiman D."/>
            <person name="Howarth C."/>
            <person name="Mehta T."/>
            <person name="Neiman D."/>
            <person name="Pearson M."/>
            <person name="Roberts A."/>
            <person name="Saif S."/>
            <person name="Shea T."/>
            <person name="Shenoy N."/>
            <person name="Sisk P."/>
            <person name="Stolte C."/>
            <person name="Sykes S."/>
            <person name="White J."/>
            <person name="Yandava C."/>
            <person name="Haas B."/>
            <person name="Nusbaum C."/>
            <person name="Birren B."/>
        </authorList>
    </citation>
    <scope>NUCLEOTIDE SEQUENCE</scope>
    <source>
        <strain evidence="4">ATCC 30864</strain>
    </source>
</reference>
<dbReference type="Proteomes" id="UP000008743">
    <property type="component" value="Unassembled WGS sequence"/>
</dbReference>
<dbReference type="InParanoid" id="A0A0D2VP90"/>
<organism evidence="3 4">
    <name type="scientific">Capsaspora owczarzaki (strain ATCC 30864)</name>
    <dbReference type="NCBI Taxonomy" id="595528"/>
    <lineage>
        <taxon>Eukaryota</taxon>
        <taxon>Filasterea</taxon>
        <taxon>Capsaspora</taxon>
    </lineage>
</organism>
<evidence type="ECO:0000313" key="3">
    <source>
        <dbReference type="EMBL" id="KJE92242.1"/>
    </source>
</evidence>
<feature type="domain" description="DUF4326" evidence="2">
    <location>
        <begin position="174"/>
        <end position="253"/>
    </location>
</feature>
<name>A0A0D2VP90_CAPO3</name>
<dbReference type="EMBL" id="KE346363">
    <property type="protein sequence ID" value="KJE92242.1"/>
    <property type="molecule type" value="Genomic_DNA"/>
</dbReference>
<accession>A0A0D2VP90</accession>
<evidence type="ECO:0000259" key="2">
    <source>
        <dbReference type="Pfam" id="PF14216"/>
    </source>
</evidence>
<dbReference type="PhylomeDB" id="A0A0D2VP90"/>
<dbReference type="RefSeq" id="XP_011270290.1">
    <property type="nucleotide sequence ID" value="XM_011271988.1"/>
</dbReference>
<dbReference type="InterPro" id="IPR025475">
    <property type="entry name" value="DUF4326"/>
</dbReference>
<dbReference type="Pfam" id="PF14216">
    <property type="entry name" value="DUF4326"/>
    <property type="match status" value="1"/>
</dbReference>